<dbReference type="EMBL" id="JBHTOA010000030">
    <property type="protein sequence ID" value="MFD1399088.1"/>
    <property type="molecule type" value="Genomic_DNA"/>
</dbReference>
<feature type="transmembrane region" description="Helical" evidence="1">
    <location>
        <begin position="307"/>
        <end position="328"/>
    </location>
</feature>
<dbReference type="Gene3D" id="3.20.20.190">
    <property type="entry name" value="Phosphatidylinositol (PI) phosphodiesterase"/>
    <property type="match status" value="1"/>
</dbReference>
<reference evidence="4" key="1">
    <citation type="journal article" date="2019" name="Int. J. Syst. Evol. Microbiol.">
        <title>The Global Catalogue of Microorganisms (GCM) 10K type strain sequencing project: providing services to taxonomists for standard genome sequencing and annotation.</title>
        <authorList>
            <consortium name="The Broad Institute Genomics Platform"/>
            <consortium name="The Broad Institute Genome Sequencing Center for Infectious Disease"/>
            <person name="Wu L."/>
            <person name="Ma J."/>
        </authorList>
    </citation>
    <scope>NUCLEOTIDE SEQUENCE [LARGE SCALE GENOMIC DNA]</scope>
    <source>
        <strain evidence="4">CCM 9110</strain>
    </source>
</reference>
<gene>
    <name evidence="3" type="ORF">ACFQ41_07180</name>
</gene>
<dbReference type="PANTHER" id="PTHR46211:SF8">
    <property type="entry name" value="PHOSPHODIESTERASE"/>
    <property type="match status" value="1"/>
</dbReference>
<feature type="transmembrane region" description="Helical" evidence="1">
    <location>
        <begin position="73"/>
        <end position="94"/>
    </location>
</feature>
<dbReference type="PANTHER" id="PTHR46211">
    <property type="entry name" value="GLYCEROPHOSPHORYL DIESTER PHOSPHODIESTERASE"/>
    <property type="match status" value="1"/>
</dbReference>
<keyword evidence="1" id="KW-0472">Membrane</keyword>
<keyword evidence="1" id="KW-0812">Transmembrane</keyword>
<keyword evidence="4" id="KW-1185">Reference proteome</keyword>
<feature type="domain" description="GP-PDE" evidence="2">
    <location>
        <begin position="336"/>
        <end position="564"/>
    </location>
</feature>
<evidence type="ECO:0000313" key="4">
    <source>
        <dbReference type="Proteomes" id="UP001597199"/>
    </source>
</evidence>
<feature type="transmembrane region" description="Helical" evidence="1">
    <location>
        <begin position="169"/>
        <end position="188"/>
    </location>
</feature>
<protein>
    <submittedName>
        <fullName evidence="3">Glycerophosphoryl diester phosphodiesterase membrane domain-containing protein</fullName>
    </submittedName>
</protein>
<sequence>MKSLRYINSLIRESFSRWGSYLLLVELVAAATAGVAVPLMRWATAGILRQAGIPYLGVDNFTFVLLHHSGATALLLALLVLLLVLVYLQFAVLLGGIASIQQREGLGVRGIVREGLADLRHLRPSSFGFFVVYLLLIVPFAGVVVQSALLNKVKIPAFVLDWLSTKPVFAVLVAVFYGAAAYLGLRWVRVLPNTILRDQPLLTAARQSWQQTRGKFWRYSWRLLLLTVGTTLVGWVWSSGLIGLQTLLDRTTIAFPAAVVLLTLLLAGQTLLGGATSVLYLLFLVAPDELRPAIRPIPNKHHWLRRIIVLVSGGAVVVIMAAFGAFYMTGALAEHPLTISHRGVDAGNGVQNTIPALRKTAAEKPDFVEMDLHETKDGQFIVLHDENLKTLTGVNRTPYQLTLAQLQQITVRENGHQAKLASFDDYLAAAEAMNQKLIVELKPTPSDSPQMLNHFISRYAKRLVADHDRVHSLSYKLMTQLHQRVPKLYAGFIMPFSLVAPQTQLSGYTVEETTLDSELVETVHAQHQSVWAWTVNDPDTMAQMLFEDVDGIITDNLSELKQVIAEQSNHPSYAQRLRLFATTLDDFGDPVIGN</sequence>
<dbReference type="RefSeq" id="WP_204118264.1">
    <property type="nucleotide sequence ID" value="NZ_BOLV01000003.1"/>
</dbReference>
<dbReference type="CDD" id="cd08579">
    <property type="entry name" value="GDPD_memb_like"/>
    <property type="match status" value="1"/>
</dbReference>
<dbReference type="SUPFAM" id="SSF51695">
    <property type="entry name" value="PLC-like phosphodiesterases"/>
    <property type="match status" value="1"/>
</dbReference>
<dbReference type="InterPro" id="IPR018476">
    <property type="entry name" value="GlyceroP-diester-Pdiesterase_M"/>
</dbReference>
<dbReference type="Proteomes" id="UP001597199">
    <property type="component" value="Unassembled WGS sequence"/>
</dbReference>
<dbReference type="PROSITE" id="PS51704">
    <property type="entry name" value="GP_PDE"/>
    <property type="match status" value="1"/>
</dbReference>
<feature type="transmembrane region" description="Helical" evidence="1">
    <location>
        <begin position="223"/>
        <end position="247"/>
    </location>
</feature>
<name>A0ABW4BGR3_9LACO</name>
<feature type="transmembrane region" description="Helical" evidence="1">
    <location>
        <begin position="127"/>
        <end position="149"/>
    </location>
</feature>
<evidence type="ECO:0000259" key="2">
    <source>
        <dbReference type="PROSITE" id="PS51704"/>
    </source>
</evidence>
<dbReference type="Pfam" id="PF03009">
    <property type="entry name" value="GDPD"/>
    <property type="match status" value="1"/>
</dbReference>
<evidence type="ECO:0000313" key="3">
    <source>
        <dbReference type="EMBL" id="MFD1399088.1"/>
    </source>
</evidence>
<proteinExistence type="predicted"/>
<dbReference type="Pfam" id="PF10110">
    <property type="entry name" value="GPDPase_memb"/>
    <property type="match status" value="1"/>
</dbReference>
<organism evidence="3 4">
    <name type="scientific">Lacticaseibacillus suilingensis</name>
    <dbReference type="NCBI Taxonomy" id="2799577"/>
    <lineage>
        <taxon>Bacteria</taxon>
        <taxon>Bacillati</taxon>
        <taxon>Bacillota</taxon>
        <taxon>Bacilli</taxon>
        <taxon>Lactobacillales</taxon>
        <taxon>Lactobacillaceae</taxon>
        <taxon>Lacticaseibacillus</taxon>
    </lineage>
</organism>
<dbReference type="InterPro" id="IPR030395">
    <property type="entry name" value="GP_PDE_dom"/>
</dbReference>
<comment type="caution">
    <text evidence="3">The sequence shown here is derived from an EMBL/GenBank/DDBJ whole genome shotgun (WGS) entry which is preliminary data.</text>
</comment>
<dbReference type="InterPro" id="IPR017946">
    <property type="entry name" value="PLC-like_Pdiesterase_TIM-brl"/>
</dbReference>
<feature type="transmembrane region" description="Helical" evidence="1">
    <location>
        <begin position="253"/>
        <end position="286"/>
    </location>
</feature>
<evidence type="ECO:0000256" key="1">
    <source>
        <dbReference type="SAM" id="Phobius"/>
    </source>
</evidence>
<accession>A0ABW4BGR3</accession>
<feature type="transmembrane region" description="Helical" evidence="1">
    <location>
        <begin position="21"/>
        <end position="40"/>
    </location>
</feature>
<keyword evidence="1" id="KW-1133">Transmembrane helix</keyword>